<accession>A0ABR3PT73</accession>
<evidence type="ECO:0000313" key="3">
    <source>
        <dbReference type="Proteomes" id="UP001565368"/>
    </source>
</evidence>
<dbReference type="EMBL" id="JBBXJM010000007">
    <property type="protein sequence ID" value="KAL1405575.1"/>
    <property type="molecule type" value="Genomic_DNA"/>
</dbReference>
<gene>
    <name evidence="2" type="ORF">Q8F55_009214</name>
</gene>
<protein>
    <recommendedName>
        <fullName evidence="4">F-box domain-containing protein</fullName>
    </recommendedName>
</protein>
<dbReference type="RefSeq" id="XP_069205519.1">
    <property type="nucleotide sequence ID" value="XM_069357582.1"/>
</dbReference>
<keyword evidence="3" id="KW-1185">Reference proteome</keyword>
<organism evidence="2 3">
    <name type="scientific">Vanrija albida</name>
    <dbReference type="NCBI Taxonomy" id="181172"/>
    <lineage>
        <taxon>Eukaryota</taxon>
        <taxon>Fungi</taxon>
        <taxon>Dikarya</taxon>
        <taxon>Basidiomycota</taxon>
        <taxon>Agaricomycotina</taxon>
        <taxon>Tremellomycetes</taxon>
        <taxon>Trichosporonales</taxon>
        <taxon>Trichosporonaceae</taxon>
        <taxon>Vanrija</taxon>
    </lineage>
</organism>
<feature type="region of interest" description="Disordered" evidence="1">
    <location>
        <begin position="12"/>
        <end position="73"/>
    </location>
</feature>
<reference evidence="2 3" key="1">
    <citation type="submission" date="2023-08" db="EMBL/GenBank/DDBJ databases">
        <title>Annotated Genome Sequence of Vanrija albida AlHP1.</title>
        <authorList>
            <person name="Herzog R."/>
        </authorList>
    </citation>
    <scope>NUCLEOTIDE SEQUENCE [LARGE SCALE GENOMIC DNA]</scope>
    <source>
        <strain evidence="2 3">AlHP1</strain>
    </source>
</reference>
<comment type="caution">
    <text evidence="2">The sequence shown here is derived from an EMBL/GenBank/DDBJ whole genome shotgun (WGS) entry which is preliminary data.</text>
</comment>
<evidence type="ECO:0008006" key="4">
    <source>
        <dbReference type="Google" id="ProtNLM"/>
    </source>
</evidence>
<sequence length="502" mass="56338">MFECVLSCVWGSRKKPTRSTRSAQGAAPPPGAPRDVATQDRGPKTVHGHGYTNDYALNDDNLGDTKPQDEPPTLKRLRFGAGTNSSVSSLRQAVLSFNMNDRPEDDVQKLDTVPEYFQAPLPLSTSPQRGILRNKPTTVAIDHRAYPHIFDAILSYVPVTAYVRLRGVSKALLAYTSTKTYTHIWVRPRGDDIEVEFSFPDTLPPVRIPGLRYKPGKCDATVKNTLARLKKYTRALDVDLSTHPDHWEWAWGNGALAEALSEVRVVRRLELRHTNPRDTFIDGWGLTEDDEYIPQMRFDTEVSFLHINPDGGRRNELLSKLPVRITRRGTTSTVIAFYLHAGCPAVCNLPMPLSVASKVDNLVILLLPPPQGRASASKPKPRLSLDRECSHSLGVLNPILKAIVDGLFWTDRCPEARISIGPMEFLSNEDLHLELDDGVTAEQRNVIIRQEFERKFQQPLYIDQFAKKIQLLSLAEMQAKIGAREWEWVTVSPEAHVRAMSA</sequence>
<dbReference type="GeneID" id="95990257"/>
<evidence type="ECO:0000256" key="1">
    <source>
        <dbReference type="SAM" id="MobiDB-lite"/>
    </source>
</evidence>
<proteinExistence type="predicted"/>
<evidence type="ECO:0000313" key="2">
    <source>
        <dbReference type="EMBL" id="KAL1405575.1"/>
    </source>
</evidence>
<name>A0ABR3PT73_9TREE</name>
<dbReference type="Proteomes" id="UP001565368">
    <property type="component" value="Unassembled WGS sequence"/>
</dbReference>